<keyword evidence="1" id="KW-0802">TPR repeat</keyword>
<dbReference type="InterPro" id="IPR019734">
    <property type="entry name" value="TPR_rpt"/>
</dbReference>
<comment type="caution">
    <text evidence="4">The sequence shown here is derived from an EMBL/GenBank/DDBJ whole genome shotgun (WGS) entry which is preliminary data.</text>
</comment>
<dbReference type="EMBL" id="QRTW01000006">
    <property type="protein sequence ID" value="RGR15519.1"/>
    <property type="molecule type" value="Genomic_DNA"/>
</dbReference>
<gene>
    <name evidence="4" type="ORF">DWY65_05125</name>
    <name evidence="3" type="ORF">F9950_06655</name>
</gene>
<protein>
    <submittedName>
        <fullName evidence="4">Uncharacterized protein</fullName>
    </submittedName>
</protein>
<sequence>MRYKHIISVVLWSMFLVACGPDRRVALAEKLMAEKETDSAIAVMQAIKEPQNNLTDRDYALYALLLSEAMHRKQQLNAETDTLLLPAIKYFSESGDSLYAERALYCKAHLDRRLYRMKDAMQSFLKALLFLQGSGNDEQLYRVNTWLGVVCLNQEEYEGKMRYSKEALKAALRMDNLFYKNLALCDIATGYYFLNRLDSALYYAQAAYDAAIADSLPSQLPHVYTDLGSIYAKMGENGKALEYIDKAIGLRSRKDTLAILGLYADKVDLFGKLGQYDSAYHYFRKAVASPNLATQADAYNHMSGAYYKMGRCNEAYSLLLRFTELADSVRKQRHTAEVIALQELYKHEQLSVENLYWRTQAAERQSNVYLMATLSLLSLWIASTIYFFYWRNRRRLVEQQHQLASQQEELHHQRQVTTENLQRMAEMEQKEARLKETFFRRLNQRIVQEIEKGSNILLSDDDWEDIVQNADIIFDNFTRRLQQHYPALNKEDLRYCCMVKMQLSQLEMSQIMHLEKDSVKKRLKRIRMEKMKADSGVTLEELLRRF</sequence>
<dbReference type="SMART" id="SM00028">
    <property type="entry name" value="TPR"/>
    <property type="match status" value="3"/>
</dbReference>
<feature type="transmembrane region" description="Helical" evidence="2">
    <location>
        <begin position="368"/>
        <end position="389"/>
    </location>
</feature>
<dbReference type="PROSITE" id="PS50005">
    <property type="entry name" value="TPR"/>
    <property type="match status" value="1"/>
</dbReference>
<feature type="repeat" description="TPR" evidence="1">
    <location>
        <begin position="221"/>
        <end position="254"/>
    </location>
</feature>
<evidence type="ECO:0000313" key="5">
    <source>
        <dbReference type="Proteomes" id="UP000283310"/>
    </source>
</evidence>
<evidence type="ECO:0000313" key="6">
    <source>
        <dbReference type="Proteomes" id="UP000431177"/>
    </source>
</evidence>
<reference evidence="3 6" key="2">
    <citation type="journal article" date="2019" name="Nat. Med.">
        <title>A library of human gut bacterial isolates paired with longitudinal multiomics data enables mechanistic microbiome research.</title>
        <authorList>
            <person name="Poyet M."/>
            <person name="Groussin M."/>
            <person name="Gibbons S.M."/>
            <person name="Avila-Pacheco J."/>
            <person name="Jiang X."/>
            <person name="Kearney S.M."/>
            <person name="Perrotta A.R."/>
            <person name="Berdy B."/>
            <person name="Zhao S."/>
            <person name="Lieberman T.D."/>
            <person name="Swanson P.K."/>
            <person name="Smith M."/>
            <person name="Roesemann S."/>
            <person name="Alexander J.E."/>
            <person name="Rich S.A."/>
            <person name="Livny J."/>
            <person name="Vlamakis H."/>
            <person name="Clish C."/>
            <person name="Bullock K."/>
            <person name="Deik A."/>
            <person name="Scott J."/>
            <person name="Pierce K.A."/>
            <person name="Xavier R.J."/>
            <person name="Alm E.J."/>
        </authorList>
    </citation>
    <scope>NUCLEOTIDE SEQUENCE [LARGE SCALE GENOMIC DNA]</scope>
    <source>
        <strain evidence="3 6">BIOML-A2</strain>
    </source>
</reference>
<dbReference type="Proteomes" id="UP000283310">
    <property type="component" value="Unassembled WGS sequence"/>
</dbReference>
<keyword evidence="2" id="KW-0812">Transmembrane</keyword>
<keyword evidence="2" id="KW-1133">Transmembrane helix</keyword>
<evidence type="ECO:0000313" key="3">
    <source>
        <dbReference type="EMBL" id="KAB5328710.1"/>
    </source>
</evidence>
<proteinExistence type="predicted"/>
<evidence type="ECO:0000313" key="4">
    <source>
        <dbReference type="EMBL" id="RGR15519.1"/>
    </source>
</evidence>
<evidence type="ECO:0000256" key="2">
    <source>
        <dbReference type="SAM" id="Phobius"/>
    </source>
</evidence>
<keyword evidence="2" id="KW-0472">Membrane</keyword>
<dbReference type="Proteomes" id="UP000431177">
    <property type="component" value="Unassembled WGS sequence"/>
</dbReference>
<accession>A0A412DQT4</accession>
<dbReference type="PROSITE" id="PS51257">
    <property type="entry name" value="PROKAR_LIPOPROTEIN"/>
    <property type="match status" value="1"/>
</dbReference>
<organism evidence="4 5">
    <name type="scientific">Bacteroides stercoris</name>
    <dbReference type="NCBI Taxonomy" id="46506"/>
    <lineage>
        <taxon>Bacteria</taxon>
        <taxon>Pseudomonadati</taxon>
        <taxon>Bacteroidota</taxon>
        <taxon>Bacteroidia</taxon>
        <taxon>Bacteroidales</taxon>
        <taxon>Bacteroidaceae</taxon>
        <taxon>Bacteroides</taxon>
    </lineage>
</organism>
<dbReference type="AlphaFoldDB" id="A0A412DQT4"/>
<name>A0A412DQT4_BACSE</name>
<dbReference type="RefSeq" id="WP_117903172.1">
    <property type="nucleotide sequence ID" value="NZ_JADNNX010000023.1"/>
</dbReference>
<dbReference type="EMBL" id="WCLA01000010">
    <property type="protein sequence ID" value="KAB5328710.1"/>
    <property type="molecule type" value="Genomic_DNA"/>
</dbReference>
<dbReference type="Gene3D" id="1.25.40.10">
    <property type="entry name" value="Tetratricopeptide repeat domain"/>
    <property type="match status" value="2"/>
</dbReference>
<dbReference type="SUPFAM" id="SSF48452">
    <property type="entry name" value="TPR-like"/>
    <property type="match status" value="2"/>
</dbReference>
<dbReference type="InterPro" id="IPR011990">
    <property type="entry name" value="TPR-like_helical_dom_sf"/>
</dbReference>
<dbReference type="Pfam" id="PF13181">
    <property type="entry name" value="TPR_8"/>
    <property type="match status" value="2"/>
</dbReference>
<evidence type="ECO:0000256" key="1">
    <source>
        <dbReference type="PROSITE-ProRule" id="PRU00339"/>
    </source>
</evidence>
<reference evidence="4 5" key="1">
    <citation type="submission" date="2018-08" db="EMBL/GenBank/DDBJ databases">
        <title>A genome reference for cultivated species of the human gut microbiota.</title>
        <authorList>
            <person name="Zou Y."/>
            <person name="Xue W."/>
            <person name="Luo G."/>
        </authorList>
    </citation>
    <scope>NUCLEOTIDE SEQUENCE [LARGE SCALE GENOMIC DNA]</scope>
    <source>
        <strain evidence="4 5">AF26-20BH</strain>
    </source>
</reference>